<reference evidence="2 3" key="1">
    <citation type="submission" date="2014-03" db="EMBL/GenBank/DDBJ databases">
        <authorList>
            <person name="Sibley D."/>
            <person name="Venepally P."/>
            <person name="Karamycheva S."/>
            <person name="Hadjithomas M."/>
            <person name="Khan A."/>
            <person name="Brunk B."/>
            <person name="Roos D."/>
            <person name="Caler E."/>
            <person name="Lorenzi H."/>
        </authorList>
    </citation>
    <scope>NUCLEOTIDE SEQUENCE [LARGE SCALE GENOMIC DNA]</scope>
    <source>
        <strain evidence="3">p89</strain>
    </source>
</reference>
<name>A0A086JHM1_TOXGO</name>
<protein>
    <submittedName>
        <fullName evidence="2">Uncharacterized protein</fullName>
    </submittedName>
</protein>
<evidence type="ECO:0000256" key="1">
    <source>
        <dbReference type="SAM" id="MobiDB-lite"/>
    </source>
</evidence>
<feature type="compositionally biased region" description="Basic residues" evidence="1">
    <location>
        <begin position="87"/>
        <end position="101"/>
    </location>
</feature>
<gene>
    <name evidence="2" type="ORF">TGP89_216420</name>
</gene>
<organism evidence="2 3">
    <name type="scientific">Toxoplasma gondii p89</name>
    <dbReference type="NCBI Taxonomy" id="943119"/>
    <lineage>
        <taxon>Eukaryota</taxon>
        <taxon>Sar</taxon>
        <taxon>Alveolata</taxon>
        <taxon>Apicomplexa</taxon>
        <taxon>Conoidasida</taxon>
        <taxon>Coccidia</taxon>
        <taxon>Eucoccidiorida</taxon>
        <taxon>Eimeriorina</taxon>
        <taxon>Sarcocystidae</taxon>
        <taxon>Toxoplasma</taxon>
    </lineage>
</organism>
<dbReference type="EMBL" id="AEYI02001933">
    <property type="protein sequence ID" value="KFG31639.1"/>
    <property type="molecule type" value="Genomic_DNA"/>
</dbReference>
<dbReference type="AlphaFoldDB" id="A0A086JHM1"/>
<evidence type="ECO:0000313" key="2">
    <source>
        <dbReference type="EMBL" id="KFG31639.1"/>
    </source>
</evidence>
<dbReference type="VEuPathDB" id="ToxoDB:TGP89_216420"/>
<proteinExistence type="predicted"/>
<accession>A0A086JHM1</accession>
<dbReference type="Proteomes" id="UP000028828">
    <property type="component" value="Unassembled WGS sequence"/>
</dbReference>
<dbReference type="OrthoDB" id="10577214at2759"/>
<evidence type="ECO:0000313" key="3">
    <source>
        <dbReference type="Proteomes" id="UP000028828"/>
    </source>
</evidence>
<comment type="caution">
    <text evidence="2">The sequence shown here is derived from an EMBL/GenBank/DDBJ whole genome shotgun (WGS) entry which is preliminary data.</text>
</comment>
<sequence>MKGFTESQTPQAARVLVVTDTLSQIHIVRIFKLASTEDRRFGFHESEFGLGEKSRLGVRVQQRPFRLRNGEVSVKAVEATRGANLARAKRKYKQKKRRKRLGPAGDRAGAVAAISAKTLKGEGERRVAPAWVHGNLPSGSKLQLLLSQKTSPY</sequence>
<feature type="region of interest" description="Disordered" evidence="1">
    <location>
        <begin position="85"/>
        <end position="107"/>
    </location>
</feature>